<keyword evidence="2" id="KW-1185">Reference proteome</keyword>
<evidence type="ECO:0000313" key="1">
    <source>
        <dbReference type="EMBL" id="MBB5017958.1"/>
    </source>
</evidence>
<organism evidence="1 2">
    <name type="scientific">Chitinivorax tropicus</name>
    <dbReference type="NCBI Taxonomy" id="714531"/>
    <lineage>
        <taxon>Bacteria</taxon>
        <taxon>Pseudomonadati</taxon>
        <taxon>Pseudomonadota</taxon>
        <taxon>Betaproteobacteria</taxon>
        <taxon>Chitinivorax</taxon>
    </lineage>
</organism>
<protein>
    <submittedName>
        <fullName evidence="1">Uncharacterized protein</fullName>
    </submittedName>
</protein>
<dbReference type="Proteomes" id="UP000575898">
    <property type="component" value="Unassembled WGS sequence"/>
</dbReference>
<comment type="caution">
    <text evidence="1">The sequence shown here is derived from an EMBL/GenBank/DDBJ whole genome shotgun (WGS) entry which is preliminary data.</text>
</comment>
<dbReference type="AlphaFoldDB" id="A0A840MH33"/>
<dbReference type="EMBL" id="JACHHY010000006">
    <property type="protein sequence ID" value="MBB5017958.1"/>
    <property type="molecule type" value="Genomic_DNA"/>
</dbReference>
<accession>A0A840MH33</accession>
<sequence length="48" mass="5432">MGRNTLALSWRIALPHHHILGRIGRHLTPIPLPLNPLVSRNSLNFAYP</sequence>
<gene>
    <name evidence="1" type="ORF">HNQ59_001243</name>
</gene>
<reference evidence="1 2" key="1">
    <citation type="submission" date="2020-08" db="EMBL/GenBank/DDBJ databases">
        <title>Genomic Encyclopedia of Type Strains, Phase IV (KMG-IV): sequencing the most valuable type-strain genomes for metagenomic binning, comparative biology and taxonomic classification.</title>
        <authorList>
            <person name="Goeker M."/>
        </authorList>
    </citation>
    <scope>NUCLEOTIDE SEQUENCE [LARGE SCALE GENOMIC DNA]</scope>
    <source>
        <strain evidence="1 2">DSM 27165</strain>
    </source>
</reference>
<proteinExistence type="predicted"/>
<dbReference type="RefSeq" id="WP_221320191.1">
    <property type="nucleotide sequence ID" value="NZ_JACHHY010000006.1"/>
</dbReference>
<evidence type="ECO:0000313" key="2">
    <source>
        <dbReference type="Proteomes" id="UP000575898"/>
    </source>
</evidence>
<name>A0A840MH33_9PROT</name>